<keyword evidence="5" id="KW-1185">Reference proteome</keyword>
<proteinExistence type="inferred from homology"/>
<sequence length="252" mass="26479">MPPIADQFVLIIGGSSGIGFAVAKLCLAEGARVAVASSSRARVDDAVKRLAASAPQARHTPRGYTIDLDSEAVEANLEALLADLTRQGAEPLDHLVTTAGRPDVRPVAEARLTYLQQSAQIPVFVSVLLAKLGARFLREGPATSLILTSGQVAERPMPGYSIFAAYAAAQYGLARNLALDLAPRRVNLVSPGATETELWGEHCDVIRGMAAQRSLLGKPGTPDEVAEAYVYLMKNTDATGSIVSSNAGSTLK</sequence>
<evidence type="ECO:0000313" key="4">
    <source>
        <dbReference type="EMBL" id="RYO92494.1"/>
    </source>
</evidence>
<dbReference type="PANTHER" id="PTHR43477">
    <property type="entry name" value="DIHYDROANTICAPSIN 7-DEHYDROGENASE"/>
    <property type="match status" value="1"/>
</dbReference>
<dbReference type="PRINTS" id="PR00081">
    <property type="entry name" value="GDHRDH"/>
</dbReference>
<evidence type="ECO:0008006" key="6">
    <source>
        <dbReference type="Google" id="ProtNLM"/>
    </source>
</evidence>
<dbReference type="Gene3D" id="3.40.50.720">
    <property type="entry name" value="NAD(P)-binding Rossmann-like Domain"/>
    <property type="match status" value="1"/>
</dbReference>
<dbReference type="InterPro" id="IPR036291">
    <property type="entry name" value="NAD(P)-bd_dom_sf"/>
</dbReference>
<reference evidence="4 5" key="1">
    <citation type="submission" date="2018-06" db="EMBL/GenBank/DDBJ databases">
        <title>Complete Genomes of Monosporascus.</title>
        <authorList>
            <person name="Robinson A.J."/>
            <person name="Natvig D.O."/>
        </authorList>
    </citation>
    <scope>NUCLEOTIDE SEQUENCE [LARGE SCALE GENOMIC DNA]</scope>
    <source>
        <strain evidence="4 5">CBS 110550</strain>
    </source>
</reference>
<gene>
    <name evidence="4" type="ORF">DL764_008125</name>
</gene>
<evidence type="ECO:0000256" key="3">
    <source>
        <dbReference type="ARBA" id="ARBA00023002"/>
    </source>
</evidence>
<comment type="similarity">
    <text evidence="1">Belongs to the short-chain dehydrogenases/reductases (SDR) family.</text>
</comment>
<dbReference type="PANTHER" id="PTHR43477:SF1">
    <property type="entry name" value="DIHYDROANTICAPSIN 7-DEHYDROGENASE"/>
    <property type="match status" value="1"/>
</dbReference>
<dbReference type="GO" id="GO:0016491">
    <property type="term" value="F:oxidoreductase activity"/>
    <property type="evidence" value="ECO:0007669"/>
    <property type="project" value="UniProtKB-KW"/>
</dbReference>
<keyword evidence="2" id="KW-0521">NADP</keyword>
<dbReference type="STRING" id="155417.A0A4Q4SYA3"/>
<dbReference type="CDD" id="cd05233">
    <property type="entry name" value="SDR_c"/>
    <property type="match status" value="1"/>
</dbReference>
<dbReference type="AlphaFoldDB" id="A0A4Q4SYA3"/>
<protein>
    <recommendedName>
        <fullName evidence="6">Ketoreductase (KR) domain-containing protein</fullName>
    </recommendedName>
</protein>
<dbReference type="InterPro" id="IPR057571">
    <property type="entry name" value="SDR_PhqE-like"/>
</dbReference>
<evidence type="ECO:0000313" key="5">
    <source>
        <dbReference type="Proteomes" id="UP000293360"/>
    </source>
</evidence>
<evidence type="ECO:0000256" key="2">
    <source>
        <dbReference type="ARBA" id="ARBA00022857"/>
    </source>
</evidence>
<comment type="caution">
    <text evidence="4">The sequence shown here is derived from an EMBL/GenBank/DDBJ whole genome shotgun (WGS) entry which is preliminary data.</text>
</comment>
<accession>A0A4Q4SYA3</accession>
<dbReference type="EMBL" id="QJNU01000606">
    <property type="protein sequence ID" value="RYO92494.1"/>
    <property type="molecule type" value="Genomic_DNA"/>
</dbReference>
<dbReference type="InterPro" id="IPR051122">
    <property type="entry name" value="SDR_DHRS6-like"/>
</dbReference>
<organism evidence="4 5">
    <name type="scientific">Monosporascus ibericus</name>
    <dbReference type="NCBI Taxonomy" id="155417"/>
    <lineage>
        <taxon>Eukaryota</taxon>
        <taxon>Fungi</taxon>
        <taxon>Dikarya</taxon>
        <taxon>Ascomycota</taxon>
        <taxon>Pezizomycotina</taxon>
        <taxon>Sordariomycetes</taxon>
        <taxon>Xylariomycetidae</taxon>
        <taxon>Xylariales</taxon>
        <taxon>Xylariales incertae sedis</taxon>
        <taxon>Monosporascus</taxon>
    </lineage>
</organism>
<evidence type="ECO:0000256" key="1">
    <source>
        <dbReference type="ARBA" id="ARBA00006484"/>
    </source>
</evidence>
<dbReference type="SUPFAM" id="SSF51735">
    <property type="entry name" value="NAD(P)-binding Rossmann-fold domains"/>
    <property type="match status" value="1"/>
</dbReference>
<name>A0A4Q4SYA3_9PEZI</name>
<dbReference type="Pfam" id="PF23441">
    <property type="entry name" value="SDR"/>
    <property type="match status" value="1"/>
</dbReference>
<dbReference type="InterPro" id="IPR002347">
    <property type="entry name" value="SDR_fam"/>
</dbReference>
<dbReference type="Proteomes" id="UP000293360">
    <property type="component" value="Unassembled WGS sequence"/>
</dbReference>
<dbReference type="OrthoDB" id="294295at2759"/>
<keyword evidence="3" id="KW-0560">Oxidoreductase</keyword>